<gene>
    <name evidence="2" type="ORF">GETHOR_22860</name>
</gene>
<keyword evidence="3" id="KW-1185">Reference proteome</keyword>
<sequence length="296" mass="30907">MTPHPLTSPLTGPIVVTGATGQLGRLVLASLLKQVPAAQLVAAVRSPEKAQDLAAQGIQVRKADYDRPDTLVEAFRGAGKVLLISSNEIGQRFAQHRAAVDAARKAGVPLLAYTSLLRADTSPLPLALEHRETEAYLKASGLPFVLLRNGWYTENYAASIPSALQHGAFLGSAGEGKIASAARADYAEAAAAVLLRDGQAGQVHELAGDTAYTLRELTAELSRQSGKAVAYQNLPEAEFKAILLGAGLPEAIASLLAESDTGAAKGGLFDDSRTLRRLIGRPTTPMADTVGAALRG</sequence>
<dbReference type="EMBL" id="AP027079">
    <property type="protein sequence ID" value="BDU70185.1"/>
    <property type="molecule type" value="Genomic_DNA"/>
</dbReference>
<dbReference type="Gene3D" id="3.40.50.720">
    <property type="entry name" value="NAD(P)-binding Rossmann-like Domain"/>
    <property type="match status" value="1"/>
</dbReference>
<evidence type="ECO:0000259" key="1">
    <source>
        <dbReference type="Pfam" id="PF13460"/>
    </source>
</evidence>
<dbReference type="CDD" id="cd05269">
    <property type="entry name" value="TMR_SDR_a"/>
    <property type="match status" value="1"/>
</dbReference>
<dbReference type="RefSeq" id="WP_286353903.1">
    <property type="nucleotide sequence ID" value="NZ_AP027079.1"/>
</dbReference>
<evidence type="ECO:0000313" key="2">
    <source>
        <dbReference type="EMBL" id="BDU70185.1"/>
    </source>
</evidence>
<evidence type="ECO:0000313" key="3">
    <source>
        <dbReference type="Proteomes" id="UP001242010"/>
    </source>
</evidence>
<dbReference type="PANTHER" id="PTHR47129:SF1">
    <property type="entry name" value="NMRA-LIKE DOMAIN-CONTAINING PROTEIN"/>
    <property type="match status" value="1"/>
</dbReference>
<dbReference type="InterPro" id="IPR036291">
    <property type="entry name" value="NAD(P)-bd_dom_sf"/>
</dbReference>
<accession>A0ABN6V1Y8</accession>
<dbReference type="Gene3D" id="3.90.25.10">
    <property type="entry name" value="UDP-galactose 4-epimerase, domain 1"/>
    <property type="match status" value="1"/>
</dbReference>
<reference evidence="3" key="1">
    <citation type="journal article" date="2023" name="Int. J. Syst. Evol. Microbiol.">
        <title>Mesoterricola silvestris gen. nov., sp. nov., Mesoterricola sediminis sp. nov., Geothrix oryzae sp. nov., Geothrix edaphica sp. nov., Geothrix rubra sp. nov., and Geothrix limicola sp. nov., six novel members of Acidobacteriota isolated from soils.</title>
        <authorList>
            <person name="Itoh H."/>
            <person name="Sugisawa Y."/>
            <person name="Mise K."/>
            <person name="Xu Z."/>
            <person name="Kuniyasu M."/>
            <person name="Ushijima N."/>
            <person name="Kawano K."/>
            <person name="Kobayashi E."/>
            <person name="Shiratori Y."/>
            <person name="Masuda Y."/>
            <person name="Senoo K."/>
        </authorList>
    </citation>
    <scope>NUCLEOTIDE SEQUENCE [LARGE SCALE GENOMIC DNA]</scope>
    <source>
        <strain evidence="3">Red222</strain>
    </source>
</reference>
<protein>
    <submittedName>
        <fullName evidence="2">NAD(P)-dependent oxidoreductase</fullName>
    </submittedName>
</protein>
<dbReference type="SUPFAM" id="SSF51735">
    <property type="entry name" value="NAD(P)-binding Rossmann-fold domains"/>
    <property type="match status" value="1"/>
</dbReference>
<feature type="domain" description="NAD(P)-binding" evidence="1">
    <location>
        <begin position="18"/>
        <end position="194"/>
    </location>
</feature>
<dbReference type="InterPro" id="IPR052718">
    <property type="entry name" value="NmrA-type_oxidoreductase"/>
</dbReference>
<proteinExistence type="predicted"/>
<dbReference type="InterPro" id="IPR016040">
    <property type="entry name" value="NAD(P)-bd_dom"/>
</dbReference>
<name>A0ABN6V1Y8_9BACT</name>
<dbReference type="Proteomes" id="UP001242010">
    <property type="component" value="Chromosome"/>
</dbReference>
<dbReference type="Pfam" id="PF13460">
    <property type="entry name" value="NAD_binding_10"/>
    <property type="match status" value="1"/>
</dbReference>
<organism evidence="2 3">
    <name type="scientific">Geothrix oryzae</name>
    <dbReference type="NCBI Taxonomy" id="2927975"/>
    <lineage>
        <taxon>Bacteria</taxon>
        <taxon>Pseudomonadati</taxon>
        <taxon>Acidobacteriota</taxon>
        <taxon>Holophagae</taxon>
        <taxon>Holophagales</taxon>
        <taxon>Holophagaceae</taxon>
        <taxon>Geothrix</taxon>
    </lineage>
</organism>
<dbReference type="PANTHER" id="PTHR47129">
    <property type="entry name" value="QUINONE OXIDOREDUCTASE 2"/>
    <property type="match status" value="1"/>
</dbReference>